<reference evidence="4" key="1">
    <citation type="submission" date="2020-08" db="EMBL/GenBank/DDBJ databases">
        <title>Plant Genome Project.</title>
        <authorList>
            <person name="Zhang R.-G."/>
        </authorList>
    </citation>
    <scope>NUCLEOTIDE SEQUENCE</scope>
    <source>
        <strain evidence="4">WSP0</strain>
        <tissue evidence="4">Leaf</tissue>
    </source>
</reference>
<keyword evidence="5" id="KW-1185">Reference proteome</keyword>
<evidence type="ECO:0000313" key="4">
    <source>
        <dbReference type="EMBL" id="KAG5530973.1"/>
    </source>
</evidence>
<dbReference type="SUPFAM" id="SSF52540">
    <property type="entry name" value="P-loop containing nucleoside triphosphate hydrolases"/>
    <property type="match status" value="1"/>
</dbReference>
<name>A0AAV6IRQ2_9ERIC</name>
<evidence type="ECO:0000256" key="1">
    <source>
        <dbReference type="ARBA" id="ARBA00023175"/>
    </source>
</evidence>
<protein>
    <recommendedName>
        <fullName evidence="3">Kinesin motor domain-containing protein</fullName>
    </recommendedName>
</protein>
<sequence length="135" mass="15319">MSILEDDQMMLPFMLSSLNEHEFLSVYFLRKFHVFVETLVAQSDSSTHSDFGALSCDRVGLLVMQLGFRELREGFCSGSEPSGGDCKTLMIVQINTSATDLRETISCLKFANRVRGIEHGPAWKRTDILELFKYK</sequence>
<feature type="domain" description="Kinesin motor" evidence="3">
    <location>
        <begin position="83"/>
        <end position="117"/>
    </location>
</feature>
<dbReference type="PROSITE" id="PS50067">
    <property type="entry name" value="KINESIN_MOTOR_2"/>
    <property type="match status" value="1"/>
</dbReference>
<dbReference type="GO" id="GO:0015630">
    <property type="term" value="C:microtubule cytoskeleton"/>
    <property type="evidence" value="ECO:0007669"/>
    <property type="project" value="TreeGrafter"/>
</dbReference>
<evidence type="ECO:0000256" key="2">
    <source>
        <dbReference type="PROSITE-ProRule" id="PRU00283"/>
    </source>
</evidence>
<comment type="similarity">
    <text evidence="2">Belongs to the TRAFAC class myosin-kinesin ATPase superfamily. Kinesin family.</text>
</comment>
<evidence type="ECO:0000313" key="5">
    <source>
        <dbReference type="Proteomes" id="UP000823749"/>
    </source>
</evidence>
<dbReference type="GO" id="GO:0008017">
    <property type="term" value="F:microtubule binding"/>
    <property type="evidence" value="ECO:0007669"/>
    <property type="project" value="InterPro"/>
</dbReference>
<evidence type="ECO:0000259" key="3">
    <source>
        <dbReference type="PROSITE" id="PS50067"/>
    </source>
</evidence>
<dbReference type="InterPro" id="IPR027640">
    <property type="entry name" value="Kinesin-like_fam"/>
</dbReference>
<accession>A0AAV6IRQ2</accession>
<proteinExistence type="inferred from homology"/>
<dbReference type="AlphaFoldDB" id="A0AAV6IRQ2"/>
<dbReference type="Gene3D" id="1.20.58.1980">
    <property type="match status" value="1"/>
</dbReference>
<organism evidence="4 5">
    <name type="scientific">Rhododendron griersonianum</name>
    <dbReference type="NCBI Taxonomy" id="479676"/>
    <lineage>
        <taxon>Eukaryota</taxon>
        <taxon>Viridiplantae</taxon>
        <taxon>Streptophyta</taxon>
        <taxon>Embryophyta</taxon>
        <taxon>Tracheophyta</taxon>
        <taxon>Spermatophyta</taxon>
        <taxon>Magnoliopsida</taxon>
        <taxon>eudicotyledons</taxon>
        <taxon>Gunneridae</taxon>
        <taxon>Pentapetalae</taxon>
        <taxon>asterids</taxon>
        <taxon>Ericales</taxon>
        <taxon>Ericaceae</taxon>
        <taxon>Ericoideae</taxon>
        <taxon>Rhodoreae</taxon>
        <taxon>Rhododendron</taxon>
    </lineage>
</organism>
<dbReference type="GO" id="GO:0003777">
    <property type="term" value="F:microtubule motor activity"/>
    <property type="evidence" value="ECO:0007669"/>
    <property type="project" value="InterPro"/>
</dbReference>
<dbReference type="GO" id="GO:0007018">
    <property type="term" value="P:microtubule-based movement"/>
    <property type="evidence" value="ECO:0007669"/>
    <property type="project" value="InterPro"/>
</dbReference>
<dbReference type="PANTHER" id="PTHR47972:SF2">
    <property type="entry name" value="KINESIN-LIKE PROTEIN KIN-14S"/>
    <property type="match status" value="1"/>
</dbReference>
<comment type="caution">
    <text evidence="2">Lacks conserved residue(s) required for the propagation of feature annotation.</text>
</comment>
<dbReference type="InterPro" id="IPR001752">
    <property type="entry name" value="Kinesin_motor_dom"/>
</dbReference>
<comment type="caution">
    <text evidence="4">The sequence shown here is derived from an EMBL/GenBank/DDBJ whole genome shotgun (WGS) entry which is preliminary data.</text>
</comment>
<dbReference type="InterPro" id="IPR027417">
    <property type="entry name" value="P-loop_NTPase"/>
</dbReference>
<dbReference type="Proteomes" id="UP000823749">
    <property type="component" value="Chromosome 9"/>
</dbReference>
<dbReference type="EMBL" id="JACTNZ010000009">
    <property type="protein sequence ID" value="KAG5530973.1"/>
    <property type="molecule type" value="Genomic_DNA"/>
</dbReference>
<keyword evidence="1" id="KW-0505">Motor protein</keyword>
<gene>
    <name evidence="4" type="ORF">RHGRI_025802</name>
</gene>
<dbReference type="PANTHER" id="PTHR47972">
    <property type="entry name" value="KINESIN-LIKE PROTEIN KLP-3"/>
    <property type="match status" value="1"/>
</dbReference>
<dbReference type="GO" id="GO:0005524">
    <property type="term" value="F:ATP binding"/>
    <property type="evidence" value="ECO:0007669"/>
    <property type="project" value="InterPro"/>
</dbReference>